<organism evidence="2 3">
    <name type="scientific">Ustilago hordei</name>
    <name type="common">Barley covered smut fungus</name>
    <dbReference type="NCBI Taxonomy" id="120017"/>
    <lineage>
        <taxon>Eukaryota</taxon>
        <taxon>Fungi</taxon>
        <taxon>Dikarya</taxon>
        <taxon>Basidiomycota</taxon>
        <taxon>Ustilaginomycotina</taxon>
        <taxon>Ustilaginomycetes</taxon>
        <taxon>Ustilaginales</taxon>
        <taxon>Ustilaginaceae</taxon>
        <taxon>Ustilago</taxon>
    </lineage>
</organism>
<reference evidence="2 3" key="1">
    <citation type="journal article" date="2012" name="Plant Cell">
        <title>Genome comparison of barley and maize smut fungi reveals targeted loss of RNA silencing components and species-specific presence of transposable elements.</title>
        <authorList>
            <person name="Laurie J.D."/>
            <person name="Ali S."/>
            <person name="Linning R."/>
            <person name="Mannhaupt G."/>
            <person name="Wong P."/>
            <person name="Gueldener U."/>
            <person name="Muensterkoetter M."/>
            <person name="Moore R."/>
            <person name="Kahmann R."/>
            <person name="Bakkeren G."/>
            <person name="Schirawski J."/>
        </authorList>
    </citation>
    <scope>NUCLEOTIDE SEQUENCE [LARGE SCALE GENOMIC DNA]</scope>
    <source>
        <strain evidence="3">Uh4875-4</strain>
    </source>
</reference>
<dbReference type="Pfam" id="PF07727">
    <property type="entry name" value="RVT_2"/>
    <property type="match status" value="1"/>
</dbReference>
<dbReference type="OrthoDB" id="4356562at2759"/>
<dbReference type="InterPro" id="IPR013103">
    <property type="entry name" value="RVT_2"/>
</dbReference>
<dbReference type="SUPFAM" id="SSF56672">
    <property type="entry name" value="DNA/RNA polymerases"/>
    <property type="match status" value="1"/>
</dbReference>
<comment type="caution">
    <text evidence="2">The sequence shown here is derived from an EMBL/GenBank/DDBJ whole genome shotgun (WGS) entry which is preliminary data.</text>
</comment>
<sequence>MVSLLQMLNSHTSMDIYDNISVLGLTHAETLTQHSFLAFAVKCSGTQAPTPMDNHLDHMAFAVTVMNSTVFIASGQQMYSADGILLKPLSLNEAKMHDNWDRWKEAMISKMASMKKMNVFELVDTPTDSKLIGVCWVFKLKLDAQYRLHVIQLDISTAFLNGKIDKDVFVRIPPTFEMEETNGKCYRLRKALYGLKQAGRLWHAALDEQLQAFGFQHCQSEPCVYTQGSCDAMRGYIEGILVKFGMSEAWAASTPATEVINTLKPWEGDPANTEEVRYYASLIGSLLWIAQGSRPDIAFAVGRCARFVANPSGEHLVAAKHILRYLKGTSMVSLSAMTQTGGQMLMGWADSDWAGSHDCRRSTSGYMFIIDGLVCSWSSQLQPTVANSSVEAEYVALAAVARELLWTSMFLCELEQPMLKATEVHVSAETSVLHSCDWDLIFK</sequence>
<gene>
    <name evidence="2" type="ORF">UHOR_15878</name>
</gene>
<dbReference type="STRING" id="1128400.I2G2D8"/>
<evidence type="ECO:0000313" key="3">
    <source>
        <dbReference type="Proteomes" id="UP000006174"/>
    </source>
</evidence>
<dbReference type="HOGENOM" id="CLU_618469_0_0_1"/>
<accession>I2G2D8</accession>
<keyword evidence="3" id="KW-1185">Reference proteome</keyword>
<evidence type="ECO:0000259" key="1">
    <source>
        <dbReference type="Pfam" id="PF07727"/>
    </source>
</evidence>
<evidence type="ECO:0000313" key="2">
    <source>
        <dbReference type="EMBL" id="CCF53331.1"/>
    </source>
</evidence>
<dbReference type="CDD" id="cd09272">
    <property type="entry name" value="RNase_HI_RT_Ty1"/>
    <property type="match status" value="1"/>
</dbReference>
<dbReference type="EMBL" id="CAGI01000181">
    <property type="protein sequence ID" value="CCF53331.1"/>
    <property type="molecule type" value="Genomic_DNA"/>
</dbReference>
<dbReference type="AlphaFoldDB" id="I2G2D8"/>
<dbReference type="PANTHER" id="PTHR11439">
    <property type="entry name" value="GAG-POL-RELATED RETROTRANSPOSON"/>
    <property type="match status" value="1"/>
</dbReference>
<protein>
    <recommendedName>
        <fullName evidence="1">Reverse transcriptase Ty1/copia-type domain-containing protein</fullName>
    </recommendedName>
</protein>
<dbReference type="Proteomes" id="UP000006174">
    <property type="component" value="Unassembled WGS sequence"/>
</dbReference>
<dbReference type="InterPro" id="IPR043502">
    <property type="entry name" value="DNA/RNA_pol_sf"/>
</dbReference>
<dbReference type="PANTHER" id="PTHR11439:SF467">
    <property type="entry name" value="INTEGRASE CATALYTIC DOMAIN-CONTAINING PROTEIN"/>
    <property type="match status" value="1"/>
</dbReference>
<feature type="domain" description="Reverse transcriptase Ty1/copia-type" evidence="1">
    <location>
        <begin position="144"/>
        <end position="231"/>
    </location>
</feature>
<name>I2G2D8_USTHO</name>
<proteinExistence type="predicted"/>
<dbReference type="eggNOG" id="KOG0017">
    <property type="taxonomic scope" value="Eukaryota"/>
</dbReference>